<reference evidence="7 8" key="1">
    <citation type="journal article" date="2017" name="Int. J. Syst. Evol. Microbiol.">
        <title>Aquarickettsiella crustaci n. gen. n. sp. (Gammaproteobacteria: Legionellales: Coxiellaceae); a bacterial pathogen of the freshwater crustacean: Gammarus fossarum (Malacostraca: Amphipoda).</title>
        <authorList>
            <person name="Bojko J."/>
            <person name="Dunn A.M."/>
            <person name="Stebbing P.D."/>
            <person name="Van Aerle R."/>
            <person name="Bacela-Spychalska K."/>
            <person name="Bean T.P."/>
            <person name="Stentiford G.D."/>
        </authorList>
    </citation>
    <scope>NUCLEOTIDE SEQUENCE [LARGE SCALE GENOMIC DNA]</scope>
    <source>
        <strain evidence="7">RA15029</strain>
    </source>
</reference>
<comment type="caution">
    <text evidence="7">The sequence shown here is derived from an EMBL/GenBank/DDBJ whole genome shotgun (WGS) entry which is preliminary data.</text>
</comment>
<keyword evidence="3 6" id="KW-0812">Transmembrane</keyword>
<feature type="transmembrane region" description="Helical" evidence="6">
    <location>
        <begin position="6"/>
        <end position="25"/>
    </location>
</feature>
<dbReference type="AlphaFoldDB" id="A0A370CI72"/>
<evidence type="ECO:0000256" key="2">
    <source>
        <dbReference type="ARBA" id="ARBA00022519"/>
    </source>
</evidence>
<dbReference type="PANTHER" id="PTHR37481:SF1">
    <property type="entry name" value="LIPOPOLYSACCHARIDE EXPORT SYSTEM PROTEIN LPTC"/>
    <property type="match status" value="1"/>
</dbReference>
<accession>A0A370CI72</accession>
<dbReference type="InterPro" id="IPR026265">
    <property type="entry name" value="LptC"/>
</dbReference>
<keyword evidence="5 6" id="KW-0472">Membrane</keyword>
<evidence type="ECO:0000256" key="1">
    <source>
        <dbReference type="ARBA" id="ARBA00022475"/>
    </source>
</evidence>
<evidence type="ECO:0000256" key="3">
    <source>
        <dbReference type="ARBA" id="ARBA00022692"/>
    </source>
</evidence>
<dbReference type="Gene3D" id="2.60.450.10">
    <property type="entry name" value="Lipopolysaccharide (LPS) transport protein A like domain"/>
    <property type="match status" value="1"/>
</dbReference>
<dbReference type="GO" id="GO:0015221">
    <property type="term" value="F:lipopolysaccharide transmembrane transporter activity"/>
    <property type="evidence" value="ECO:0007669"/>
    <property type="project" value="InterPro"/>
</dbReference>
<dbReference type="GO" id="GO:0017089">
    <property type="term" value="F:glycolipid transfer activity"/>
    <property type="evidence" value="ECO:0007669"/>
    <property type="project" value="TreeGrafter"/>
</dbReference>
<dbReference type="Proteomes" id="UP000226429">
    <property type="component" value="Unassembled WGS sequence"/>
</dbReference>
<evidence type="ECO:0000256" key="5">
    <source>
        <dbReference type="ARBA" id="ARBA00023136"/>
    </source>
</evidence>
<evidence type="ECO:0000256" key="6">
    <source>
        <dbReference type="SAM" id="Phobius"/>
    </source>
</evidence>
<proteinExistence type="predicted"/>
<evidence type="ECO:0000313" key="7">
    <source>
        <dbReference type="EMBL" id="RDH40561.1"/>
    </source>
</evidence>
<reference evidence="7 8" key="2">
    <citation type="journal article" date="2018" name="J. Invertebr. Pathol.">
        <title>'Candidatus Aquirickettsiella gammari' (Gammaproteobacteria: Legionellales: Coxiellaceae): A bacterial pathogen of the freshwater crustacean Gammarus fossarum (Malacostraca: Amphipoda).</title>
        <authorList>
            <person name="Bojko J."/>
            <person name="Dunn A.M."/>
            <person name="Stebbing P.D."/>
            <person name="van Aerle R."/>
            <person name="Bacela-Spychalska K."/>
            <person name="Bean T.P."/>
            <person name="Urrutia A."/>
            <person name="Stentiford G.D."/>
        </authorList>
    </citation>
    <scope>NUCLEOTIDE SEQUENCE [LARGE SCALE GENOMIC DNA]</scope>
    <source>
        <strain evidence="7">RA15029</strain>
    </source>
</reference>
<dbReference type="PANTHER" id="PTHR37481">
    <property type="entry name" value="LIPOPOLYSACCHARIDE EXPORT SYSTEM PROTEIN LPTC"/>
    <property type="match status" value="1"/>
</dbReference>
<dbReference type="Pfam" id="PF06835">
    <property type="entry name" value="LptC"/>
    <property type="match status" value="1"/>
</dbReference>
<evidence type="ECO:0000313" key="8">
    <source>
        <dbReference type="Proteomes" id="UP000226429"/>
    </source>
</evidence>
<keyword evidence="1" id="KW-1003">Cell membrane</keyword>
<protein>
    <submittedName>
        <fullName evidence="7">LPS export ABC transporter periplasmic protein LptC</fullName>
    </submittedName>
</protein>
<sequence length="189" mass="21361">MFSKTLVINLILASLILLGTWYTWLQLTRPANPFTTGHQPDTYATQVVIYHTDQKGNLYDQLDTPLSVHYPLDDSISLSTPLFTLFLKNKESWQLSSHYGRLEESKDLLRLWDDVKLKQKQGTSNTPLSTLTTSTLDIHLKEKTAQTSAPIVITQISQEIHAIGLHADFNSKTIRLLSQVKGQLKSAKK</sequence>
<name>A0A370CI72_9COXI</name>
<dbReference type="InterPro" id="IPR010664">
    <property type="entry name" value="LipoPS_assembly_LptC-rel"/>
</dbReference>
<dbReference type="GO" id="GO:0005886">
    <property type="term" value="C:plasma membrane"/>
    <property type="evidence" value="ECO:0007669"/>
    <property type="project" value="InterPro"/>
</dbReference>
<gene>
    <name evidence="7" type="primary">lptC</name>
    <name evidence="7" type="ORF">CFE62_003445</name>
</gene>
<keyword evidence="2" id="KW-0997">Cell inner membrane</keyword>
<dbReference type="NCBIfam" id="TIGR04409">
    <property type="entry name" value="LptC_YrbK"/>
    <property type="match status" value="1"/>
</dbReference>
<dbReference type="InterPro" id="IPR052363">
    <property type="entry name" value="LPS_export_LptC"/>
</dbReference>
<dbReference type="EMBL" id="NMOS02000007">
    <property type="protein sequence ID" value="RDH40561.1"/>
    <property type="molecule type" value="Genomic_DNA"/>
</dbReference>
<keyword evidence="8" id="KW-1185">Reference proteome</keyword>
<organism evidence="7 8">
    <name type="scientific">Candidatus Aquirickettsiella gammari</name>
    <dbReference type="NCBI Taxonomy" id="2016198"/>
    <lineage>
        <taxon>Bacteria</taxon>
        <taxon>Pseudomonadati</taxon>
        <taxon>Pseudomonadota</taxon>
        <taxon>Gammaproteobacteria</taxon>
        <taxon>Legionellales</taxon>
        <taxon>Coxiellaceae</taxon>
        <taxon>Candidatus Aquirickettsiella</taxon>
    </lineage>
</organism>
<dbReference type="GO" id="GO:0030288">
    <property type="term" value="C:outer membrane-bounded periplasmic space"/>
    <property type="evidence" value="ECO:0007669"/>
    <property type="project" value="TreeGrafter"/>
</dbReference>
<evidence type="ECO:0000256" key="4">
    <source>
        <dbReference type="ARBA" id="ARBA00022989"/>
    </source>
</evidence>
<keyword evidence="4 6" id="KW-1133">Transmembrane helix</keyword>